<protein>
    <submittedName>
        <fullName evidence="2">Uncharacterized protein</fullName>
    </submittedName>
</protein>
<reference evidence="2 3" key="1">
    <citation type="submission" date="2021-01" db="EMBL/GenBank/DDBJ databases">
        <title>Whole genome shotgun sequence of Asanoa siamensis NBRC 107932.</title>
        <authorList>
            <person name="Komaki H."/>
            <person name="Tamura T."/>
        </authorList>
    </citation>
    <scope>NUCLEOTIDE SEQUENCE [LARGE SCALE GENOMIC DNA]</scope>
    <source>
        <strain evidence="2 3">NBRC 107932</strain>
    </source>
</reference>
<evidence type="ECO:0000313" key="2">
    <source>
        <dbReference type="EMBL" id="GIF75712.1"/>
    </source>
</evidence>
<dbReference type="EMBL" id="BONE01000047">
    <property type="protein sequence ID" value="GIF75712.1"/>
    <property type="molecule type" value="Genomic_DNA"/>
</dbReference>
<gene>
    <name evidence="2" type="ORF">Asi02nite_52300</name>
</gene>
<feature type="compositionally biased region" description="Low complexity" evidence="1">
    <location>
        <begin position="41"/>
        <end position="60"/>
    </location>
</feature>
<name>A0ABQ4CY04_9ACTN</name>
<sequence length="71" mass="6711">MNVASRPDATTAGVIVPVTATSTVLKVDGAAGDTAADCDTAADAAPGSASSASGTEAAASRNHLTHATLAT</sequence>
<proteinExistence type="predicted"/>
<comment type="caution">
    <text evidence="2">The sequence shown here is derived from an EMBL/GenBank/DDBJ whole genome shotgun (WGS) entry which is preliminary data.</text>
</comment>
<dbReference type="Proteomes" id="UP000604117">
    <property type="component" value="Unassembled WGS sequence"/>
</dbReference>
<evidence type="ECO:0000313" key="3">
    <source>
        <dbReference type="Proteomes" id="UP000604117"/>
    </source>
</evidence>
<feature type="region of interest" description="Disordered" evidence="1">
    <location>
        <begin position="41"/>
        <end position="71"/>
    </location>
</feature>
<evidence type="ECO:0000256" key="1">
    <source>
        <dbReference type="SAM" id="MobiDB-lite"/>
    </source>
</evidence>
<organism evidence="2 3">
    <name type="scientific">Asanoa siamensis</name>
    <dbReference type="NCBI Taxonomy" id="926357"/>
    <lineage>
        <taxon>Bacteria</taxon>
        <taxon>Bacillati</taxon>
        <taxon>Actinomycetota</taxon>
        <taxon>Actinomycetes</taxon>
        <taxon>Micromonosporales</taxon>
        <taxon>Micromonosporaceae</taxon>
        <taxon>Asanoa</taxon>
    </lineage>
</organism>
<keyword evidence="3" id="KW-1185">Reference proteome</keyword>
<accession>A0ABQ4CY04</accession>